<dbReference type="AlphaFoldDB" id="A0AAW2QFT0"/>
<proteinExistence type="predicted"/>
<dbReference type="EMBL" id="JACGWJ010000015">
    <property type="protein sequence ID" value="KAL0366717.1"/>
    <property type="molecule type" value="Genomic_DNA"/>
</dbReference>
<protein>
    <submittedName>
        <fullName evidence="1">Uncharacterized protein</fullName>
    </submittedName>
</protein>
<accession>A0AAW2QFT0</accession>
<reference evidence="1" key="2">
    <citation type="journal article" date="2024" name="Plant">
        <title>Genomic evolution and insights into agronomic trait innovations of Sesamum species.</title>
        <authorList>
            <person name="Miao H."/>
            <person name="Wang L."/>
            <person name="Qu L."/>
            <person name="Liu H."/>
            <person name="Sun Y."/>
            <person name="Le M."/>
            <person name="Wang Q."/>
            <person name="Wei S."/>
            <person name="Zheng Y."/>
            <person name="Lin W."/>
            <person name="Duan Y."/>
            <person name="Cao H."/>
            <person name="Xiong S."/>
            <person name="Wang X."/>
            <person name="Wei L."/>
            <person name="Li C."/>
            <person name="Ma Q."/>
            <person name="Ju M."/>
            <person name="Zhao R."/>
            <person name="Li G."/>
            <person name="Mu C."/>
            <person name="Tian Q."/>
            <person name="Mei H."/>
            <person name="Zhang T."/>
            <person name="Gao T."/>
            <person name="Zhang H."/>
        </authorList>
    </citation>
    <scope>NUCLEOTIDE SEQUENCE</scope>
    <source>
        <strain evidence="1">G02</strain>
    </source>
</reference>
<sequence>MEALDSKLLLFSRRPYHFQKLKSVQALQVRVLEEHCWRSALAVVQNAVILGCEPGVVFSEDQ</sequence>
<reference evidence="1" key="1">
    <citation type="submission" date="2020-06" db="EMBL/GenBank/DDBJ databases">
        <authorList>
            <person name="Li T."/>
            <person name="Hu X."/>
            <person name="Zhang T."/>
            <person name="Song X."/>
            <person name="Zhang H."/>
            <person name="Dai N."/>
            <person name="Sheng W."/>
            <person name="Hou X."/>
            <person name="Wei L."/>
        </authorList>
    </citation>
    <scope>NUCLEOTIDE SEQUENCE</scope>
    <source>
        <strain evidence="1">G02</strain>
        <tissue evidence="1">Leaf</tissue>
    </source>
</reference>
<organism evidence="1">
    <name type="scientific">Sesamum radiatum</name>
    <name type="common">Black benniseed</name>
    <dbReference type="NCBI Taxonomy" id="300843"/>
    <lineage>
        <taxon>Eukaryota</taxon>
        <taxon>Viridiplantae</taxon>
        <taxon>Streptophyta</taxon>
        <taxon>Embryophyta</taxon>
        <taxon>Tracheophyta</taxon>
        <taxon>Spermatophyta</taxon>
        <taxon>Magnoliopsida</taxon>
        <taxon>eudicotyledons</taxon>
        <taxon>Gunneridae</taxon>
        <taxon>Pentapetalae</taxon>
        <taxon>asterids</taxon>
        <taxon>lamiids</taxon>
        <taxon>Lamiales</taxon>
        <taxon>Pedaliaceae</taxon>
        <taxon>Sesamum</taxon>
    </lineage>
</organism>
<comment type="caution">
    <text evidence="1">The sequence shown here is derived from an EMBL/GenBank/DDBJ whole genome shotgun (WGS) entry which is preliminary data.</text>
</comment>
<gene>
    <name evidence="1" type="ORF">Sradi_3561800</name>
</gene>
<name>A0AAW2QFT0_SESRA</name>
<evidence type="ECO:0000313" key="1">
    <source>
        <dbReference type="EMBL" id="KAL0366717.1"/>
    </source>
</evidence>